<dbReference type="InParanoid" id="A0A212FBL1"/>
<dbReference type="AlphaFoldDB" id="A0A212FBL1"/>
<dbReference type="Proteomes" id="UP000007151">
    <property type="component" value="Unassembled WGS sequence"/>
</dbReference>
<evidence type="ECO:0000313" key="3">
    <source>
        <dbReference type="Proteomes" id="UP000007151"/>
    </source>
</evidence>
<reference evidence="2 3" key="1">
    <citation type="journal article" date="2011" name="Cell">
        <title>The monarch butterfly genome yields insights into long-distance migration.</title>
        <authorList>
            <person name="Zhan S."/>
            <person name="Merlin C."/>
            <person name="Boore J.L."/>
            <person name="Reppert S.M."/>
        </authorList>
    </citation>
    <scope>NUCLEOTIDE SEQUENCE [LARGE SCALE GENOMIC DNA]</scope>
    <source>
        <strain evidence="2">F-2</strain>
    </source>
</reference>
<gene>
    <name evidence="2" type="ORF">KGM_214373</name>
</gene>
<proteinExistence type="predicted"/>
<dbReference type="KEGG" id="dpl:KGM_214373"/>
<comment type="caution">
    <text evidence="2">The sequence shown here is derived from an EMBL/GenBank/DDBJ whole genome shotgun (WGS) entry which is preliminary data.</text>
</comment>
<feature type="coiled-coil region" evidence="1">
    <location>
        <begin position="50"/>
        <end position="77"/>
    </location>
</feature>
<keyword evidence="3" id="KW-1185">Reference proteome</keyword>
<accession>A0A212FBL1</accession>
<organism evidence="2 3">
    <name type="scientific">Danaus plexippus plexippus</name>
    <dbReference type="NCBI Taxonomy" id="278856"/>
    <lineage>
        <taxon>Eukaryota</taxon>
        <taxon>Metazoa</taxon>
        <taxon>Ecdysozoa</taxon>
        <taxon>Arthropoda</taxon>
        <taxon>Hexapoda</taxon>
        <taxon>Insecta</taxon>
        <taxon>Pterygota</taxon>
        <taxon>Neoptera</taxon>
        <taxon>Endopterygota</taxon>
        <taxon>Lepidoptera</taxon>
        <taxon>Glossata</taxon>
        <taxon>Ditrysia</taxon>
        <taxon>Papilionoidea</taxon>
        <taxon>Nymphalidae</taxon>
        <taxon>Danainae</taxon>
        <taxon>Danaini</taxon>
        <taxon>Danaina</taxon>
        <taxon>Danaus</taxon>
        <taxon>Danaus</taxon>
    </lineage>
</organism>
<dbReference type="eggNOG" id="ENOG502T9XF">
    <property type="taxonomic scope" value="Eukaryota"/>
</dbReference>
<protein>
    <submittedName>
        <fullName evidence="2">Uncharacterized protein</fullName>
    </submittedName>
</protein>
<evidence type="ECO:0000256" key="1">
    <source>
        <dbReference type="SAM" id="Coils"/>
    </source>
</evidence>
<name>A0A212FBL1_DANPL</name>
<sequence>MGDKLHDINVEKHLAIEKLRIVLECQNLACQVYVSLKEREECEKEIAMTTHKHKKKIKELKEELQMQEFEIRLAKEKEKKRQEFIKIWQKKVCHVVKKFQVFVKYCLSTLPDHADFFINMEKLMLLQLSEVLDNPSAESIFVSEEDQPKTPVAKPHPFFLFCDKGYKPKIDEKLCPKHCTSSASQFPVIVVNKRCIYSACNNFETFTDTLKQLLDDHGSDKDFIDDHDYTFDVPIKVTSSEQLLQLKLESSLMQILQEEIPNPKNIDIGCCVCKVKTCYCDSPDSKEFVPKIKESKEIKPEKPVDLGNVIESRTTILDHQREPKLDSYLDFVLPNCKCAKKAKKHLQEHLPAYMRKMSNYDAINLPNYETCSIEKLRHLVKQARGWKPSTEPIKIESKTKNACTQYSDQQFELLCTCFSEEEVQKLFKHLIKGSKLYGESAEPRLEVITGSLTSMSIKKDPSTFVKERAYSLRRMIDESPELKELFINEDCNFK</sequence>
<keyword evidence="1" id="KW-0175">Coiled coil</keyword>
<dbReference type="EMBL" id="AGBW02009302">
    <property type="protein sequence ID" value="OWR51119.1"/>
    <property type="molecule type" value="Genomic_DNA"/>
</dbReference>
<evidence type="ECO:0000313" key="2">
    <source>
        <dbReference type="EMBL" id="OWR51119.1"/>
    </source>
</evidence>